<gene>
    <name evidence="1" type="ORF">GOP47_0009973</name>
</gene>
<accession>A0A9D4UYR8</accession>
<dbReference type="EMBL" id="JABFUD020000009">
    <property type="protein sequence ID" value="KAI5075897.1"/>
    <property type="molecule type" value="Genomic_DNA"/>
</dbReference>
<proteinExistence type="predicted"/>
<dbReference type="Proteomes" id="UP000886520">
    <property type="component" value="Chromosome 9"/>
</dbReference>
<sequence>MKSSPQSTEISLVYAWKSFSVTSISNPLKSFVVPVDVTKPFNTSDVFNPTARPHFVVPGQGISFTPHTILLYAMSLPPSSPKMTSSMSLSWAMPTQRWWRGCNLSP</sequence>
<reference evidence="1" key="1">
    <citation type="submission" date="2021-01" db="EMBL/GenBank/DDBJ databases">
        <title>Adiantum capillus-veneris genome.</title>
        <authorList>
            <person name="Fang Y."/>
            <person name="Liao Q."/>
        </authorList>
    </citation>
    <scope>NUCLEOTIDE SEQUENCE</scope>
    <source>
        <strain evidence="1">H3</strain>
        <tissue evidence="1">Leaf</tissue>
    </source>
</reference>
<evidence type="ECO:0000313" key="2">
    <source>
        <dbReference type="Proteomes" id="UP000886520"/>
    </source>
</evidence>
<comment type="caution">
    <text evidence="1">The sequence shown here is derived from an EMBL/GenBank/DDBJ whole genome shotgun (WGS) entry which is preliminary data.</text>
</comment>
<name>A0A9D4UYR8_ADICA</name>
<dbReference type="OrthoDB" id="5949409at2759"/>
<organism evidence="1 2">
    <name type="scientific">Adiantum capillus-veneris</name>
    <name type="common">Maidenhair fern</name>
    <dbReference type="NCBI Taxonomy" id="13818"/>
    <lineage>
        <taxon>Eukaryota</taxon>
        <taxon>Viridiplantae</taxon>
        <taxon>Streptophyta</taxon>
        <taxon>Embryophyta</taxon>
        <taxon>Tracheophyta</taxon>
        <taxon>Polypodiopsida</taxon>
        <taxon>Polypodiidae</taxon>
        <taxon>Polypodiales</taxon>
        <taxon>Pteridineae</taxon>
        <taxon>Pteridaceae</taxon>
        <taxon>Vittarioideae</taxon>
        <taxon>Adiantum</taxon>
    </lineage>
</organism>
<evidence type="ECO:0000313" key="1">
    <source>
        <dbReference type="EMBL" id="KAI5075897.1"/>
    </source>
</evidence>
<keyword evidence="2" id="KW-1185">Reference proteome</keyword>
<protein>
    <submittedName>
        <fullName evidence="1">Uncharacterized protein</fullName>
    </submittedName>
</protein>
<dbReference type="AlphaFoldDB" id="A0A9D4UYR8"/>